<sequence length="80" mass="8755">MQNDAKLYVRRNSAKIADAASRLLETLLPKMDVSFRPSELGSCTSVVTFINMVSSVENSSHLDGAMIASYSGSKRFHKGM</sequence>
<name>A0A016VFF6_9BILA</name>
<evidence type="ECO:0000313" key="1">
    <source>
        <dbReference type="EMBL" id="EYC26130.1"/>
    </source>
</evidence>
<protein>
    <submittedName>
        <fullName evidence="1">Uncharacterized protein</fullName>
    </submittedName>
</protein>
<proteinExistence type="predicted"/>
<comment type="caution">
    <text evidence="1">The sequence shown here is derived from an EMBL/GenBank/DDBJ whole genome shotgun (WGS) entry which is preliminary data.</text>
</comment>
<dbReference type="AlphaFoldDB" id="A0A016VFF6"/>
<accession>A0A016VFF6</accession>
<gene>
    <name evidence="1" type="primary">Acey_s0011.g1576</name>
    <name evidence="1" type="synonym">Acey-Y73B6BL.4</name>
    <name evidence="1" type="ORF">Y032_0011g1576</name>
</gene>
<organism evidence="1 2">
    <name type="scientific">Ancylostoma ceylanicum</name>
    <dbReference type="NCBI Taxonomy" id="53326"/>
    <lineage>
        <taxon>Eukaryota</taxon>
        <taxon>Metazoa</taxon>
        <taxon>Ecdysozoa</taxon>
        <taxon>Nematoda</taxon>
        <taxon>Chromadorea</taxon>
        <taxon>Rhabditida</taxon>
        <taxon>Rhabditina</taxon>
        <taxon>Rhabditomorpha</taxon>
        <taxon>Strongyloidea</taxon>
        <taxon>Ancylostomatidae</taxon>
        <taxon>Ancylostomatinae</taxon>
        <taxon>Ancylostoma</taxon>
    </lineage>
</organism>
<keyword evidence="2" id="KW-1185">Reference proteome</keyword>
<dbReference type="EMBL" id="JARK01001347">
    <property type="protein sequence ID" value="EYC26130.1"/>
    <property type="molecule type" value="Genomic_DNA"/>
</dbReference>
<dbReference type="Proteomes" id="UP000024635">
    <property type="component" value="Unassembled WGS sequence"/>
</dbReference>
<reference evidence="2" key="1">
    <citation type="journal article" date="2015" name="Nat. Genet.">
        <title>The genome and transcriptome of the zoonotic hookworm Ancylostoma ceylanicum identify infection-specific gene families.</title>
        <authorList>
            <person name="Schwarz E.M."/>
            <person name="Hu Y."/>
            <person name="Antoshechkin I."/>
            <person name="Miller M.M."/>
            <person name="Sternberg P.W."/>
            <person name="Aroian R.V."/>
        </authorList>
    </citation>
    <scope>NUCLEOTIDE SEQUENCE</scope>
    <source>
        <strain evidence="2">HY135</strain>
    </source>
</reference>
<dbReference type="OrthoDB" id="14252at2759"/>
<evidence type="ECO:0000313" key="2">
    <source>
        <dbReference type="Proteomes" id="UP000024635"/>
    </source>
</evidence>